<dbReference type="Proteomes" id="UP000198817">
    <property type="component" value="Unassembled WGS sequence"/>
</dbReference>
<keyword evidence="2" id="KW-1185">Reference proteome</keyword>
<evidence type="ECO:0000313" key="2">
    <source>
        <dbReference type="Proteomes" id="UP000198817"/>
    </source>
</evidence>
<evidence type="ECO:0000313" key="1">
    <source>
        <dbReference type="EMBL" id="SFU41015.1"/>
    </source>
</evidence>
<dbReference type="STRING" id="155865.SAMN05216515_104124"/>
<dbReference type="GeneID" id="78354014"/>
<protein>
    <submittedName>
        <fullName evidence="1">Uncharacterized protein</fullName>
    </submittedName>
</protein>
<organism evidence="1 2">
    <name type="scientific">Eubacterium pyruvativorans</name>
    <dbReference type="NCBI Taxonomy" id="155865"/>
    <lineage>
        <taxon>Bacteria</taxon>
        <taxon>Bacillati</taxon>
        <taxon>Bacillota</taxon>
        <taxon>Clostridia</taxon>
        <taxon>Eubacteriales</taxon>
        <taxon>Eubacteriaceae</taxon>
        <taxon>Eubacterium</taxon>
    </lineage>
</organism>
<name>A0A1I7FXV9_9FIRM</name>
<reference evidence="1 2" key="1">
    <citation type="submission" date="2016-10" db="EMBL/GenBank/DDBJ databases">
        <authorList>
            <person name="de Groot N.N."/>
        </authorList>
    </citation>
    <scope>NUCLEOTIDE SEQUENCE [LARGE SCALE GENOMIC DNA]</scope>
    <source>
        <strain evidence="1 2">KHGC13</strain>
    </source>
</reference>
<dbReference type="RefSeq" id="WP_090162272.1">
    <property type="nucleotide sequence ID" value="NZ_CACVNK010000008.1"/>
</dbReference>
<dbReference type="EMBL" id="FPBT01000004">
    <property type="protein sequence ID" value="SFU41015.1"/>
    <property type="molecule type" value="Genomic_DNA"/>
</dbReference>
<sequence>MKARMNLDHYITKRGVELENMSVDKLKCFLGLCRKGRIVIDRTHQNPDSKELRAFSDPLFRLKDLEEGWMRLNPLNSGRPDTEQVTDIIHDLQEYMDGECTLFFQGEIE</sequence>
<gene>
    <name evidence="1" type="ORF">SAMN05216508_1047</name>
</gene>
<accession>A0A1I7FXV9</accession>
<proteinExistence type="predicted"/>
<dbReference type="AlphaFoldDB" id="A0A1I7FXV9"/>